<comment type="similarity">
    <text evidence="3">Belongs to the methyl-accepting chemotaxis (MCP) protein family.</text>
</comment>
<dbReference type="GO" id="GO:0007165">
    <property type="term" value="P:signal transduction"/>
    <property type="evidence" value="ECO:0007669"/>
    <property type="project" value="UniProtKB-KW"/>
</dbReference>
<protein>
    <recommendedName>
        <fullName evidence="10">Chemotaxis protein</fullName>
    </recommendedName>
</protein>
<dbReference type="Pfam" id="PF00672">
    <property type="entry name" value="HAMP"/>
    <property type="match status" value="1"/>
</dbReference>
<comment type="subcellular location">
    <subcellularLocation>
        <location evidence="1">Membrane</location>
    </subcellularLocation>
</comment>
<dbReference type="Pfam" id="PF00015">
    <property type="entry name" value="MCPsignal"/>
    <property type="match status" value="1"/>
</dbReference>
<dbReference type="InterPro" id="IPR003660">
    <property type="entry name" value="HAMP_dom"/>
</dbReference>
<evidence type="ECO:0000256" key="2">
    <source>
        <dbReference type="ARBA" id="ARBA00023224"/>
    </source>
</evidence>
<name>A0A2U8GLM5_9RHOO</name>
<keyword evidence="9" id="KW-1185">Reference proteome</keyword>
<dbReference type="PROSITE" id="PS50111">
    <property type="entry name" value="CHEMOTAXIS_TRANSDUC_2"/>
    <property type="match status" value="1"/>
</dbReference>
<dbReference type="AlphaFoldDB" id="A0A2U8GLM5"/>
<keyword evidence="5" id="KW-1133">Transmembrane helix</keyword>
<dbReference type="PANTHER" id="PTHR32089:SF112">
    <property type="entry name" value="LYSOZYME-LIKE PROTEIN-RELATED"/>
    <property type="match status" value="1"/>
</dbReference>
<evidence type="ECO:0000256" key="1">
    <source>
        <dbReference type="ARBA" id="ARBA00004370"/>
    </source>
</evidence>
<feature type="domain" description="HAMP" evidence="7">
    <location>
        <begin position="344"/>
        <end position="396"/>
    </location>
</feature>
<keyword evidence="2 4" id="KW-0807">Transducer</keyword>
<dbReference type="FunFam" id="1.10.287.950:FF:000001">
    <property type="entry name" value="Methyl-accepting chemotaxis sensory transducer"/>
    <property type="match status" value="1"/>
</dbReference>
<dbReference type="EMBL" id="CP022187">
    <property type="protein sequence ID" value="AWI74384.1"/>
    <property type="molecule type" value="Genomic_DNA"/>
</dbReference>
<evidence type="ECO:0000313" key="8">
    <source>
        <dbReference type="EMBL" id="AWI74384.1"/>
    </source>
</evidence>
<keyword evidence="5" id="KW-0812">Transmembrane</keyword>
<gene>
    <name evidence="8" type="ORF">CEW83_03405</name>
</gene>
<dbReference type="InterPro" id="IPR004089">
    <property type="entry name" value="MCPsignal_dom"/>
</dbReference>
<sequence>MQFLFAPAVRMMNSLRFATRFILIGAAGGILVAGLMFQFLQSVGERLRTTVAEQTGVEHVVALRETSQLLDQHLLASSLFSLGESASEKDAAALRERIGVALSAARKTGLEGAGPDLEQAWLALEKEWDVFKSVIGASSTPEIRELHQRFGDRLAAQARLIADHAGLPLDPEVDTNYLYDTLVNRLPQLFDALGQIRLKASSIASIQMIDAADIGRLERLTADAIAQLARIRENTEKIGKAAPAFKPALDKGLDDIQAGLDRMRRVIDGSLVNVADINIPVAEALSKTDAPRQAAADLEKTVIAALTERLAERAGALSDQRSVNLGLVALGLALAGYLSMGSYLSLQQGTAHLLEGGRRLADGELAYRIDVGSRDEFADIADSFNRMAGSFGEVINTLKSSADNLSRTAGAMNEATRQVAGGSAEQSRLTQETASSANAMSDSIGEVASNAGEVDQIARDGRTKTDEGYKGLTRMQGEIGIVRTAVEQITSSVSEFVRTTLEIRGMTGQVRDIAEQTNLLALNAAIEAARAGEQGRGFAVVADEVRKLAEKSASSASEIDRLTQAINSRSNDVSGAIQRGQESLAASEGFLQAVSSQLSSASESVAKTSEGVDLITAAMRTQADSVRSISGYVARIADMAGQNDAAVASAASEAERLERMSAELRNLIARFRV</sequence>
<dbReference type="GO" id="GO:0016020">
    <property type="term" value="C:membrane"/>
    <property type="evidence" value="ECO:0007669"/>
    <property type="project" value="UniProtKB-SubCell"/>
</dbReference>
<evidence type="ECO:0000256" key="3">
    <source>
        <dbReference type="ARBA" id="ARBA00029447"/>
    </source>
</evidence>
<proteinExistence type="inferred from homology"/>
<keyword evidence="5" id="KW-0472">Membrane</keyword>
<feature type="transmembrane region" description="Helical" evidence="5">
    <location>
        <begin position="21"/>
        <end position="40"/>
    </location>
</feature>
<evidence type="ECO:0000259" key="7">
    <source>
        <dbReference type="PROSITE" id="PS50885"/>
    </source>
</evidence>
<organism evidence="8 9">
    <name type="scientific">Parazoarcus communis</name>
    <dbReference type="NCBI Taxonomy" id="41977"/>
    <lineage>
        <taxon>Bacteria</taxon>
        <taxon>Pseudomonadati</taxon>
        <taxon>Pseudomonadota</taxon>
        <taxon>Betaproteobacteria</taxon>
        <taxon>Rhodocyclales</taxon>
        <taxon>Zoogloeaceae</taxon>
        <taxon>Parazoarcus</taxon>
    </lineage>
</organism>
<evidence type="ECO:0000256" key="4">
    <source>
        <dbReference type="PROSITE-ProRule" id="PRU00284"/>
    </source>
</evidence>
<feature type="domain" description="Methyl-accepting transducer" evidence="6">
    <location>
        <begin position="401"/>
        <end position="637"/>
    </location>
</feature>
<dbReference type="KEGG" id="acom:CEW83_03405"/>
<dbReference type="PROSITE" id="PS50885">
    <property type="entry name" value="HAMP"/>
    <property type="match status" value="1"/>
</dbReference>
<evidence type="ECO:0000256" key="5">
    <source>
        <dbReference type="SAM" id="Phobius"/>
    </source>
</evidence>
<dbReference type="GO" id="GO:0006935">
    <property type="term" value="P:chemotaxis"/>
    <property type="evidence" value="ECO:0007669"/>
    <property type="project" value="UniProtKB-ARBA"/>
</dbReference>
<dbReference type="SMART" id="SM00304">
    <property type="entry name" value="HAMP"/>
    <property type="match status" value="2"/>
</dbReference>
<dbReference type="Gene3D" id="1.10.287.950">
    <property type="entry name" value="Methyl-accepting chemotaxis protein"/>
    <property type="match status" value="1"/>
</dbReference>
<dbReference type="SUPFAM" id="SSF58104">
    <property type="entry name" value="Methyl-accepting chemotaxis protein (MCP) signaling domain"/>
    <property type="match status" value="1"/>
</dbReference>
<accession>A0A2U8GLM5</accession>
<dbReference type="CDD" id="cd06225">
    <property type="entry name" value="HAMP"/>
    <property type="match status" value="1"/>
</dbReference>
<evidence type="ECO:0000259" key="6">
    <source>
        <dbReference type="PROSITE" id="PS50111"/>
    </source>
</evidence>
<dbReference type="SMART" id="SM00283">
    <property type="entry name" value="MA"/>
    <property type="match status" value="1"/>
</dbReference>
<dbReference type="PANTHER" id="PTHR32089">
    <property type="entry name" value="METHYL-ACCEPTING CHEMOTAXIS PROTEIN MCPB"/>
    <property type="match status" value="1"/>
</dbReference>
<reference evidence="8 9" key="1">
    <citation type="submission" date="2017-06" db="EMBL/GenBank/DDBJ databases">
        <title>Azoarcus.</title>
        <authorList>
            <person name="Woo J.-H."/>
            <person name="Kim H.-S."/>
        </authorList>
    </citation>
    <scope>NUCLEOTIDE SEQUENCE [LARGE SCALE GENOMIC DNA]</scope>
    <source>
        <strain evidence="8 9">TSPY31</strain>
    </source>
</reference>
<dbReference type="RefSeq" id="WP_108948091.1">
    <property type="nucleotide sequence ID" value="NZ_CP022187.1"/>
</dbReference>
<evidence type="ECO:0008006" key="10">
    <source>
        <dbReference type="Google" id="ProtNLM"/>
    </source>
</evidence>
<evidence type="ECO:0000313" key="9">
    <source>
        <dbReference type="Proteomes" id="UP000244930"/>
    </source>
</evidence>
<dbReference type="Proteomes" id="UP000244930">
    <property type="component" value="Chromosome"/>
</dbReference>